<keyword evidence="9 10" id="KW-0472">Membrane</keyword>
<comment type="function">
    <text evidence="1 10">Controls the rotational direction of flagella during chemotaxis.</text>
</comment>
<keyword evidence="10" id="KW-0997">Cell inner membrane</keyword>
<keyword evidence="11" id="KW-0282">Flagellum</keyword>
<organism evidence="11 12">
    <name type="scientific">Eilatimonas milleporae</name>
    <dbReference type="NCBI Taxonomy" id="911205"/>
    <lineage>
        <taxon>Bacteria</taxon>
        <taxon>Pseudomonadati</taxon>
        <taxon>Pseudomonadota</taxon>
        <taxon>Alphaproteobacteria</taxon>
        <taxon>Kordiimonadales</taxon>
        <taxon>Kordiimonadaceae</taxon>
        <taxon>Eilatimonas</taxon>
    </lineage>
</organism>
<keyword evidence="11" id="KW-0966">Cell projection</keyword>
<dbReference type="RefSeq" id="WP_121938261.1">
    <property type="nucleotide sequence ID" value="NZ_REFR01000010.1"/>
</dbReference>
<dbReference type="AlphaFoldDB" id="A0A3M0CQ83"/>
<keyword evidence="11" id="KW-0969">Cilium</keyword>
<keyword evidence="12" id="KW-1185">Reference proteome</keyword>
<dbReference type="GO" id="GO:0005886">
    <property type="term" value="C:plasma membrane"/>
    <property type="evidence" value="ECO:0007669"/>
    <property type="project" value="UniProtKB-SubCell"/>
</dbReference>
<keyword evidence="8 10" id="KW-1133">Transmembrane helix</keyword>
<protein>
    <recommendedName>
        <fullName evidence="10">Flagellar protein FliL</fullName>
    </recommendedName>
</protein>
<comment type="subcellular location">
    <subcellularLocation>
        <location evidence="10">Cell inner membrane</location>
    </subcellularLocation>
    <subcellularLocation>
        <location evidence="2">Cell membrane</location>
        <topology evidence="2">Single-pass membrane protein</topology>
    </subcellularLocation>
</comment>
<dbReference type="InterPro" id="IPR005503">
    <property type="entry name" value="FliL"/>
</dbReference>
<evidence type="ECO:0000313" key="12">
    <source>
        <dbReference type="Proteomes" id="UP000271227"/>
    </source>
</evidence>
<evidence type="ECO:0000256" key="2">
    <source>
        <dbReference type="ARBA" id="ARBA00004162"/>
    </source>
</evidence>
<accession>A0A3M0CQ83</accession>
<dbReference type="OrthoDB" id="7304620at2"/>
<evidence type="ECO:0000256" key="5">
    <source>
        <dbReference type="ARBA" id="ARBA00022500"/>
    </source>
</evidence>
<name>A0A3M0CQ83_9PROT</name>
<comment type="similarity">
    <text evidence="3 10">Belongs to the FliL family.</text>
</comment>
<keyword evidence="7 10" id="KW-0283">Flagellar rotation</keyword>
<dbReference type="Proteomes" id="UP000271227">
    <property type="component" value="Unassembled WGS sequence"/>
</dbReference>
<proteinExistence type="inferred from homology"/>
<gene>
    <name evidence="11" type="ORF">BXY39_1593</name>
</gene>
<evidence type="ECO:0000256" key="1">
    <source>
        <dbReference type="ARBA" id="ARBA00002254"/>
    </source>
</evidence>
<evidence type="ECO:0000256" key="8">
    <source>
        <dbReference type="ARBA" id="ARBA00022989"/>
    </source>
</evidence>
<dbReference type="GO" id="GO:0071978">
    <property type="term" value="P:bacterial-type flagellum-dependent swarming motility"/>
    <property type="evidence" value="ECO:0007669"/>
    <property type="project" value="TreeGrafter"/>
</dbReference>
<evidence type="ECO:0000256" key="3">
    <source>
        <dbReference type="ARBA" id="ARBA00008281"/>
    </source>
</evidence>
<dbReference type="PANTHER" id="PTHR35091">
    <property type="entry name" value="FLAGELLAR PROTEIN FLIL"/>
    <property type="match status" value="1"/>
</dbReference>
<evidence type="ECO:0000256" key="9">
    <source>
        <dbReference type="ARBA" id="ARBA00023136"/>
    </source>
</evidence>
<dbReference type="PANTHER" id="PTHR35091:SF2">
    <property type="entry name" value="FLAGELLAR PROTEIN FLIL"/>
    <property type="match status" value="1"/>
</dbReference>
<dbReference type="GO" id="GO:0009425">
    <property type="term" value="C:bacterial-type flagellum basal body"/>
    <property type="evidence" value="ECO:0007669"/>
    <property type="project" value="InterPro"/>
</dbReference>
<evidence type="ECO:0000256" key="6">
    <source>
        <dbReference type="ARBA" id="ARBA00022692"/>
    </source>
</evidence>
<dbReference type="InParanoid" id="A0A3M0CQ83"/>
<evidence type="ECO:0000256" key="10">
    <source>
        <dbReference type="RuleBase" id="RU364125"/>
    </source>
</evidence>
<comment type="caution">
    <text evidence="11">The sequence shown here is derived from an EMBL/GenBank/DDBJ whole genome shotgun (WGS) entry which is preliminary data.</text>
</comment>
<dbReference type="Pfam" id="PF03748">
    <property type="entry name" value="FliL"/>
    <property type="match status" value="1"/>
</dbReference>
<dbReference type="EMBL" id="REFR01000010">
    <property type="protein sequence ID" value="RMB08946.1"/>
    <property type="molecule type" value="Genomic_DNA"/>
</dbReference>
<reference evidence="11 12" key="1">
    <citation type="submission" date="2018-10" db="EMBL/GenBank/DDBJ databases">
        <title>Genomic Encyclopedia of Archaeal and Bacterial Type Strains, Phase II (KMG-II): from individual species to whole genera.</title>
        <authorList>
            <person name="Goeker M."/>
        </authorList>
    </citation>
    <scope>NUCLEOTIDE SEQUENCE [LARGE SCALE GENOMIC DNA]</scope>
    <source>
        <strain evidence="11 12">DSM 25217</strain>
    </source>
</reference>
<evidence type="ECO:0000256" key="4">
    <source>
        <dbReference type="ARBA" id="ARBA00022475"/>
    </source>
</evidence>
<feature type="transmembrane region" description="Helical" evidence="10">
    <location>
        <begin position="28"/>
        <end position="49"/>
    </location>
</feature>
<evidence type="ECO:0000313" key="11">
    <source>
        <dbReference type="EMBL" id="RMB08946.1"/>
    </source>
</evidence>
<keyword evidence="4" id="KW-1003">Cell membrane</keyword>
<sequence length="195" mass="21634">MTDTEAPVLDEADLVEGLERKRLGGKQIAMIGGAVFVVLLGIVGLISLFSGGSEEEVPEDASGSVEQELERLADEAAQRRAQLEEDVPLEELQLLFYPLPDQLYNLNTGGQGASFLKARITLEVDRQSYLADLETKLPRILDEFNAYMRELRPEDLDGAAGIFRLKEELLMRINQAVAPTRVKDILFQEFLIQGG</sequence>
<dbReference type="GO" id="GO:0006935">
    <property type="term" value="P:chemotaxis"/>
    <property type="evidence" value="ECO:0007669"/>
    <property type="project" value="UniProtKB-KW"/>
</dbReference>
<keyword evidence="6 10" id="KW-0812">Transmembrane</keyword>
<keyword evidence="5 10" id="KW-0145">Chemotaxis</keyword>
<evidence type="ECO:0000256" key="7">
    <source>
        <dbReference type="ARBA" id="ARBA00022779"/>
    </source>
</evidence>